<dbReference type="PANTHER" id="PTHR24960">
    <property type="entry name" value="PHOTOSYSTEM I IRON-SULFUR CENTER-RELATED"/>
    <property type="match status" value="1"/>
</dbReference>
<feature type="domain" description="2Fe-2S ferredoxin-type" evidence="6">
    <location>
        <begin position="5"/>
        <end position="91"/>
    </location>
</feature>
<dbReference type="Proteomes" id="UP000182278">
    <property type="component" value="Unassembled WGS sequence"/>
</dbReference>
<evidence type="ECO:0000259" key="6">
    <source>
        <dbReference type="PROSITE" id="PS51085"/>
    </source>
</evidence>
<dbReference type="FunFam" id="3.30.70.20:FF:000035">
    <property type="entry name" value="Iron hydrogenase 1"/>
    <property type="match status" value="1"/>
</dbReference>
<keyword evidence="5" id="KW-0411">Iron-sulfur</keyword>
<dbReference type="Pfam" id="PF13510">
    <property type="entry name" value="Fer2_4"/>
    <property type="match status" value="1"/>
</dbReference>
<dbReference type="InterPro" id="IPR017896">
    <property type="entry name" value="4Fe4S_Fe-S-bd"/>
</dbReference>
<keyword evidence="4" id="KW-0408">Iron</keyword>
<dbReference type="PANTHER" id="PTHR24960:SF84">
    <property type="entry name" value="HYDROGENASE SUBUNIT"/>
    <property type="match status" value="1"/>
</dbReference>
<dbReference type="CDD" id="cd00207">
    <property type="entry name" value="fer2"/>
    <property type="match status" value="1"/>
</dbReference>
<accession>A0A1J4SE75</accession>
<keyword evidence="1" id="KW-0004">4Fe-4S</keyword>
<dbReference type="STRING" id="1817893.AUJ66_02415"/>
<evidence type="ECO:0000256" key="3">
    <source>
        <dbReference type="ARBA" id="ARBA00022737"/>
    </source>
</evidence>
<feature type="domain" description="4Fe-4S ferredoxin-type" evidence="7">
    <location>
        <begin position="165"/>
        <end position="197"/>
    </location>
</feature>
<dbReference type="PROSITE" id="PS51379">
    <property type="entry name" value="4FE4S_FER_2"/>
    <property type="match status" value="2"/>
</dbReference>
<dbReference type="GO" id="GO:0046872">
    <property type="term" value="F:metal ion binding"/>
    <property type="evidence" value="ECO:0007669"/>
    <property type="project" value="UniProtKB-KW"/>
</dbReference>
<dbReference type="PROSITE" id="PS51085">
    <property type="entry name" value="2FE2S_FER_2"/>
    <property type="match status" value="1"/>
</dbReference>
<dbReference type="SUPFAM" id="SSF54292">
    <property type="entry name" value="2Fe-2S ferredoxin-like"/>
    <property type="match status" value="1"/>
</dbReference>
<evidence type="ECO:0008006" key="10">
    <source>
        <dbReference type="Google" id="ProtNLM"/>
    </source>
</evidence>
<evidence type="ECO:0000313" key="8">
    <source>
        <dbReference type="EMBL" id="OIN97687.1"/>
    </source>
</evidence>
<dbReference type="InterPro" id="IPR050157">
    <property type="entry name" value="PSI_iron-sulfur_center"/>
</dbReference>
<dbReference type="AlphaFoldDB" id="A0A1J4SE75"/>
<evidence type="ECO:0000256" key="1">
    <source>
        <dbReference type="ARBA" id="ARBA00022485"/>
    </source>
</evidence>
<dbReference type="GO" id="GO:0051539">
    <property type="term" value="F:4 iron, 4 sulfur cluster binding"/>
    <property type="evidence" value="ECO:0007669"/>
    <property type="project" value="UniProtKB-KW"/>
</dbReference>
<evidence type="ECO:0000256" key="2">
    <source>
        <dbReference type="ARBA" id="ARBA00022723"/>
    </source>
</evidence>
<evidence type="ECO:0000256" key="4">
    <source>
        <dbReference type="ARBA" id="ARBA00023004"/>
    </source>
</evidence>
<dbReference type="Gene3D" id="3.30.70.20">
    <property type="match status" value="1"/>
</dbReference>
<feature type="domain" description="4Fe-4S ferredoxin-type" evidence="7">
    <location>
        <begin position="126"/>
        <end position="160"/>
    </location>
</feature>
<evidence type="ECO:0000259" key="7">
    <source>
        <dbReference type="PROSITE" id="PS51379"/>
    </source>
</evidence>
<keyword evidence="2" id="KW-0479">Metal-binding</keyword>
<gene>
    <name evidence="8" type="ORF">AUJ66_02415</name>
</gene>
<dbReference type="EMBL" id="MNUO01000038">
    <property type="protein sequence ID" value="OIN97687.1"/>
    <property type="molecule type" value="Genomic_DNA"/>
</dbReference>
<dbReference type="Pfam" id="PF12838">
    <property type="entry name" value="Fer4_7"/>
    <property type="match status" value="1"/>
</dbReference>
<proteinExistence type="predicted"/>
<protein>
    <recommendedName>
        <fullName evidence="10">(2Fe-2S)-binding protein</fullName>
    </recommendedName>
</protein>
<keyword evidence="3" id="KW-0677">Repeat</keyword>
<dbReference type="InterPro" id="IPR001041">
    <property type="entry name" value="2Fe-2S_ferredoxin-type"/>
</dbReference>
<name>A0A1J4SE75_9BACT</name>
<evidence type="ECO:0000313" key="9">
    <source>
        <dbReference type="Proteomes" id="UP000182278"/>
    </source>
</evidence>
<dbReference type="PROSITE" id="PS00198">
    <property type="entry name" value="4FE4S_FER_1"/>
    <property type="match status" value="1"/>
</dbReference>
<comment type="caution">
    <text evidence="8">The sequence shown here is derived from an EMBL/GenBank/DDBJ whole genome shotgun (WGS) entry which is preliminary data.</text>
</comment>
<organism evidence="8 9">
    <name type="scientific">Candidatus Desantisbacteria bacterium CG1_02_38_46</name>
    <dbReference type="NCBI Taxonomy" id="1817893"/>
    <lineage>
        <taxon>Bacteria</taxon>
        <taxon>Candidatus Desantisiibacteriota</taxon>
    </lineage>
</organism>
<evidence type="ECO:0000256" key="5">
    <source>
        <dbReference type="ARBA" id="ARBA00023014"/>
    </source>
</evidence>
<sequence>MLRSDPLKITIDGIETEVEKETTILQLAKKLGIEIPTLCHHDAISTYGACRVCTVEVGIPRSGGGKRTRMVTACNYPIRDNGLNINTKSERVLAVRKMILELLLARCPGVKRIQDMAKEYEITESRFPIENPEEECILCGLCTRVCQEIIGKSAISLVGRGFERKVLTPFDEPSEDCIACGACAYVCPTGAIKIVQEDGKLTIKNWKTSRELAKCLECGEYVGSEAVLQYIKERVSLPEDIFKLCEKCRRKKLQKELITTGK</sequence>
<dbReference type="InterPro" id="IPR036010">
    <property type="entry name" value="2Fe-2S_ferredoxin-like_sf"/>
</dbReference>
<dbReference type="Gene3D" id="3.10.20.740">
    <property type="match status" value="1"/>
</dbReference>
<reference evidence="8 9" key="1">
    <citation type="journal article" date="2016" name="Environ. Microbiol.">
        <title>Genomic resolution of a cold subsurface aquifer community provides metabolic insights for novel microbes adapted to high CO concentrations.</title>
        <authorList>
            <person name="Probst A.J."/>
            <person name="Castelle C.J."/>
            <person name="Singh A."/>
            <person name="Brown C.T."/>
            <person name="Anantharaman K."/>
            <person name="Sharon I."/>
            <person name="Hug L.A."/>
            <person name="Burstein D."/>
            <person name="Emerson J.B."/>
            <person name="Thomas B.C."/>
            <person name="Banfield J.F."/>
        </authorList>
    </citation>
    <scope>NUCLEOTIDE SEQUENCE [LARGE SCALE GENOMIC DNA]</scope>
    <source>
        <strain evidence="8">CG1_02_38_46</strain>
    </source>
</reference>
<dbReference type="InterPro" id="IPR017900">
    <property type="entry name" value="4Fe4S_Fe_S_CS"/>
</dbReference>
<dbReference type="SUPFAM" id="SSF54862">
    <property type="entry name" value="4Fe-4S ferredoxins"/>
    <property type="match status" value="1"/>
</dbReference>